<dbReference type="EMBL" id="BMIN01000005">
    <property type="protein sequence ID" value="GGD08637.1"/>
    <property type="molecule type" value="Genomic_DNA"/>
</dbReference>
<organism evidence="2 3">
    <name type="scientific">Pontibacillus salipaludis</name>
    <dbReference type="NCBI Taxonomy" id="1697394"/>
    <lineage>
        <taxon>Bacteria</taxon>
        <taxon>Bacillati</taxon>
        <taxon>Bacillota</taxon>
        <taxon>Bacilli</taxon>
        <taxon>Bacillales</taxon>
        <taxon>Bacillaceae</taxon>
        <taxon>Pontibacillus</taxon>
    </lineage>
</organism>
<feature type="transmembrane region" description="Helical" evidence="1">
    <location>
        <begin position="42"/>
        <end position="62"/>
    </location>
</feature>
<name>A0ABQ1Q0B2_9BACI</name>
<evidence type="ECO:0000256" key="1">
    <source>
        <dbReference type="SAM" id="Phobius"/>
    </source>
</evidence>
<keyword evidence="1" id="KW-1133">Transmembrane helix</keyword>
<keyword evidence="3" id="KW-1185">Reference proteome</keyword>
<feature type="transmembrane region" description="Helical" evidence="1">
    <location>
        <begin position="82"/>
        <end position="101"/>
    </location>
</feature>
<evidence type="ECO:0000313" key="3">
    <source>
        <dbReference type="Proteomes" id="UP000642571"/>
    </source>
</evidence>
<dbReference type="Proteomes" id="UP000642571">
    <property type="component" value="Unassembled WGS sequence"/>
</dbReference>
<accession>A0ABQ1Q0B2</accession>
<gene>
    <name evidence="2" type="ORF">GCM10011389_15340</name>
</gene>
<evidence type="ECO:0000313" key="2">
    <source>
        <dbReference type="EMBL" id="GGD08637.1"/>
    </source>
</evidence>
<dbReference type="RefSeq" id="WP_188652463.1">
    <property type="nucleotide sequence ID" value="NZ_BMIN01000005.1"/>
</dbReference>
<comment type="caution">
    <text evidence="2">The sequence shown here is derived from an EMBL/GenBank/DDBJ whole genome shotgun (WGS) entry which is preliminary data.</text>
</comment>
<feature type="transmembrane region" description="Helical" evidence="1">
    <location>
        <begin position="6"/>
        <end position="22"/>
    </location>
</feature>
<sequence>MKFWIYVFLTIAIEISVAYVIHQAMVDRGLMYTVRKVVRTDYLQFPIVLLFVSLVCSAFSLGTLRERETGEVQSLPAYFLSYIKHPITLGSVSLFVFSFLLF</sequence>
<keyword evidence="1" id="KW-0472">Membrane</keyword>
<protein>
    <submittedName>
        <fullName evidence="2">Uncharacterized protein</fullName>
    </submittedName>
</protein>
<keyword evidence="1" id="KW-0812">Transmembrane</keyword>
<reference evidence="3" key="1">
    <citation type="journal article" date="2019" name="Int. J. Syst. Evol. Microbiol.">
        <title>The Global Catalogue of Microorganisms (GCM) 10K type strain sequencing project: providing services to taxonomists for standard genome sequencing and annotation.</title>
        <authorList>
            <consortium name="The Broad Institute Genomics Platform"/>
            <consortium name="The Broad Institute Genome Sequencing Center for Infectious Disease"/>
            <person name="Wu L."/>
            <person name="Ma J."/>
        </authorList>
    </citation>
    <scope>NUCLEOTIDE SEQUENCE [LARGE SCALE GENOMIC DNA]</scope>
    <source>
        <strain evidence="3">CGMCC 1.15353</strain>
    </source>
</reference>
<proteinExistence type="predicted"/>